<proteinExistence type="predicted"/>
<keyword evidence="2" id="KW-0677">Repeat</keyword>
<dbReference type="PRINTS" id="PR00205">
    <property type="entry name" value="CADHERIN"/>
</dbReference>
<dbReference type="InterPro" id="IPR015919">
    <property type="entry name" value="Cadherin-like_sf"/>
</dbReference>
<keyword evidence="3" id="KW-0106">Calcium</keyword>
<dbReference type="GO" id="GO:0045296">
    <property type="term" value="F:cadherin binding"/>
    <property type="evidence" value="ECO:0007669"/>
    <property type="project" value="TreeGrafter"/>
</dbReference>
<dbReference type="AlphaFoldDB" id="T1I620"/>
<dbReference type="HOGENOM" id="CLU_2253351_0_0_1"/>
<feature type="region of interest" description="Disordered" evidence="5">
    <location>
        <begin position="1"/>
        <end position="24"/>
    </location>
</feature>
<dbReference type="GO" id="GO:0008013">
    <property type="term" value="F:beta-catenin binding"/>
    <property type="evidence" value="ECO:0007669"/>
    <property type="project" value="TreeGrafter"/>
</dbReference>
<dbReference type="EnsemblMetazoa" id="RPRC011739-RA">
    <property type="protein sequence ID" value="RPRC011739-PA"/>
    <property type="gene ID" value="RPRC011739"/>
</dbReference>
<keyword evidence="4" id="KW-0472">Membrane</keyword>
<dbReference type="PANTHER" id="PTHR24027">
    <property type="entry name" value="CADHERIN-23"/>
    <property type="match status" value="1"/>
</dbReference>
<reference evidence="6" key="1">
    <citation type="submission" date="2015-05" db="UniProtKB">
        <authorList>
            <consortium name="EnsemblMetazoa"/>
        </authorList>
    </citation>
    <scope>IDENTIFICATION</scope>
</reference>
<dbReference type="SUPFAM" id="SSF49313">
    <property type="entry name" value="Cadherin-like"/>
    <property type="match status" value="1"/>
</dbReference>
<dbReference type="CDD" id="cd11304">
    <property type="entry name" value="Cadherin_repeat"/>
    <property type="match status" value="1"/>
</dbReference>
<evidence type="ECO:0000256" key="1">
    <source>
        <dbReference type="ARBA" id="ARBA00004370"/>
    </source>
</evidence>
<dbReference type="InParanoid" id="T1I620"/>
<dbReference type="PANTHER" id="PTHR24027:SF438">
    <property type="entry name" value="CADHERIN 23"/>
    <property type="match status" value="1"/>
</dbReference>
<name>T1I620_RHOPR</name>
<dbReference type="VEuPathDB" id="VectorBase:RPRC011739"/>
<comment type="subcellular location">
    <subcellularLocation>
        <location evidence="1">Membrane</location>
    </subcellularLocation>
</comment>
<organism evidence="6 7">
    <name type="scientific">Rhodnius prolixus</name>
    <name type="common">Triatomid bug</name>
    <dbReference type="NCBI Taxonomy" id="13249"/>
    <lineage>
        <taxon>Eukaryota</taxon>
        <taxon>Metazoa</taxon>
        <taxon>Ecdysozoa</taxon>
        <taxon>Arthropoda</taxon>
        <taxon>Hexapoda</taxon>
        <taxon>Insecta</taxon>
        <taxon>Pterygota</taxon>
        <taxon>Neoptera</taxon>
        <taxon>Paraneoptera</taxon>
        <taxon>Hemiptera</taxon>
        <taxon>Heteroptera</taxon>
        <taxon>Panheteroptera</taxon>
        <taxon>Cimicomorpha</taxon>
        <taxon>Reduviidae</taxon>
        <taxon>Triatominae</taxon>
        <taxon>Rhodnius</taxon>
    </lineage>
</organism>
<dbReference type="eggNOG" id="KOG1219">
    <property type="taxonomic scope" value="Eukaryota"/>
</dbReference>
<evidence type="ECO:0000313" key="7">
    <source>
        <dbReference type="Proteomes" id="UP000015103"/>
    </source>
</evidence>
<protein>
    <submittedName>
        <fullName evidence="6">Cadherin domain-containing protein</fullName>
    </submittedName>
</protein>
<dbReference type="GO" id="GO:0016477">
    <property type="term" value="P:cell migration"/>
    <property type="evidence" value="ECO:0007669"/>
    <property type="project" value="TreeGrafter"/>
</dbReference>
<dbReference type="GO" id="GO:0007156">
    <property type="term" value="P:homophilic cell adhesion via plasma membrane adhesion molecules"/>
    <property type="evidence" value="ECO:0007669"/>
    <property type="project" value="InterPro"/>
</dbReference>
<sequence length="104" mass="10906">MVEVRVLDKNDSPPSFEGAQTEFSVSEEVGVGETVGQVRAIDPDSLGGTVYTLVSGGDGKLVVSEDGRISLAESLDREAEDTYLLGIRASDGSQASHALITVHN</sequence>
<evidence type="ECO:0000313" key="6">
    <source>
        <dbReference type="EnsemblMetazoa" id="RPRC011739-PA"/>
    </source>
</evidence>
<dbReference type="InterPro" id="IPR002126">
    <property type="entry name" value="Cadherin-like_dom"/>
</dbReference>
<evidence type="ECO:0000256" key="4">
    <source>
        <dbReference type="ARBA" id="ARBA00023136"/>
    </source>
</evidence>
<dbReference type="EMBL" id="ACPB03003605">
    <property type="status" value="NOT_ANNOTATED_CDS"/>
    <property type="molecule type" value="Genomic_DNA"/>
</dbReference>
<dbReference type="Pfam" id="PF00028">
    <property type="entry name" value="Cadherin"/>
    <property type="match status" value="1"/>
</dbReference>
<feature type="compositionally biased region" description="Basic and acidic residues" evidence="5">
    <location>
        <begin position="1"/>
        <end position="11"/>
    </location>
</feature>
<dbReference type="GO" id="GO:0005509">
    <property type="term" value="F:calcium ion binding"/>
    <property type="evidence" value="ECO:0007669"/>
    <property type="project" value="UniProtKB-UniRule"/>
</dbReference>
<dbReference type="STRING" id="13249.T1I620"/>
<dbReference type="Gene3D" id="2.60.40.60">
    <property type="entry name" value="Cadherins"/>
    <property type="match status" value="1"/>
</dbReference>
<dbReference type="GO" id="GO:0016342">
    <property type="term" value="C:catenin complex"/>
    <property type="evidence" value="ECO:0007669"/>
    <property type="project" value="TreeGrafter"/>
</dbReference>
<keyword evidence="7" id="KW-1185">Reference proteome</keyword>
<evidence type="ECO:0000256" key="2">
    <source>
        <dbReference type="ARBA" id="ARBA00022737"/>
    </source>
</evidence>
<evidence type="ECO:0000256" key="3">
    <source>
        <dbReference type="ARBA" id="ARBA00022837"/>
    </source>
</evidence>
<dbReference type="Proteomes" id="UP000015103">
    <property type="component" value="Unassembled WGS sequence"/>
</dbReference>
<evidence type="ECO:0000256" key="5">
    <source>
        <dbReference type="SAM" id="MobiDB-lite"/>
    </source>
</evidence>
<dbReference type="PROSITE" id="PS50268">
    <property type="entry name" value="CADHERIN_2"/>
    <property type="match status" value="1"/>
</dbReference>
<accession>T1I620</accession>
<dbReference type="InterPro" id="IPR039808">
    <property type="entry name" value="Cadherin"/>
</dbReference>